<keyword evidence="1" id="KW-1133">Transmembrane helix</keyword>
<accession>A0ABQ6KCU7</accession>
<comment type="caution">
    <text evidence="3">The sequence shown here is derived from an EMBL/GenBank/DDBJ whole genome shotgun (WGS) entry which is preliminary data.</text>
</comment>
<feature type="domain" description="DUF4232" evidence="2">
    <location>
        <begin position="224"/>
        <end position="356"/>
    </location>
</feature>
<sequence length="363" mass="35844">MITVGRAIAAGVLTAVLWVATALLGTVPIGARPLGWLEQVIVPGPLARIGELPVPWPQITVGAGAVLLGALIAGAALLTRGGARLPVVWLAAAVGSLIVGAVMGVGTIIGETPRLGVSYPAADVARDLGTQAWGLVLGWAPALVAGWSRDRGPLRAAGIATGAVALVAALVTGVAAGVGGPLRFAALDAAASPPATPSPTPSPPVTFSPAPLPHNVYALASTTCPPDALVLASTGGDAALGHRHFAIEIRNSSTATCTLDGYPAVGFRDARGRAVAASVAPGRSFMDPDPGATPVTLAPDATALATIGWDAGAGSGDPTLARELVLRIDAGGRELSIPSGAFDVVQGTSVTVQAWHAAPATSG</sequence>
<evidence type="ECO:0000313" key="4">
    <source>
        <dbReference type="Proteomes" id="UP001157034"/>
    </source>
</evidence>
<keyword evidence="1" id="KW-0812">Transmembrane</keyword>
<gene>
    <name evidence="3" type="ORF">GCM10025881_39370</name>
</gene>
<dbReference type="InterPro" id="IPR025326">
    <property type="entry name" value="DUF4232"/>
</dbReference>
<evidence type="ECO:0000313" key="3">
    <source>
        <dbReference type="EMBL" id="GMA97113.1"/>
    </source>
</evidence>
<dbReference type="Pfam" id="PF14016">
    <property type="entry name" value="DUF4232"/>
    <property type="match status" value="1"/>
</dbReference>
<dbReference type="Proteomes" id="UP001157034">
    <property type="component" value="Unassembled WGS sequence"/>
</dbReference>
<organism evidence="3 4">
    <name type="scientific">Pseudolysinimonas kribbensis</name>
    <dbReference type="NCBI Taxonomy" id="433641"/>
    <lineage>
        <taxon>Bacteria</taxon>
        <taxon>Bacillati</taxon>
        <taxon>Actinomycetota</taxon>
        <taxon>Actinomycetes</taxon>
        <taxon>Micrococcales</taxon>
        <taxon>Microbacteriaceae</taxon>
        <taxon>Pseudolysinimonas</taxon>
    </lineage>
</organism>
<feature type="transmembrane region" description="Helical" evidence="1">
    <location>
        <begin position="55"/>
        <end position="78"/>
    </location>
</feature>
<keyword evidence="4" id="KW-1185">Reference proteome</keyword>
<dbReference type="EMBL" id="BSVB01000001">
    <property type="protein sequence ID" value="GMA97113.1"/>
    <property type="molecule type" value="Genomic_DNA"/>
</dbReference>
<feature type="transmembrane region" description="Helical" evidence="1">
    <location>
        <begin position="159"/>
        <end position="178"/>
    </location>
</feature>
<reference evidence="4" key="1">
    <citation type="journal article" date="2019" name="Int. J. Syst. Evol. Microbiol.">
        <title>The Global Catalogue of Microorganisms (GCM) 10K type strain sequencing project: providing services to taxonomists for standard genome sequencing and annotation.</title>
        <authorList>
            <consortium name="The Broad Institute Genomics Platform"/>
            <consortium name="The Broad Institute Genome Sequencing Center for Infectious Disease"/>
            <person name="Wu L."/>
            <person name="Ma J."/>
        </authorList>
    </citation>
    <scope>NUCLEOTIDE SEQUENCE [LARGE SCALE GENOMIC DNA]</scope>
    <source>
        <strain evidence="4">NBRC 108894</strain>
    </source>
</reference>
<proteinExistence type="predicted"/>
<name>A0ABQ6KCU7_9MICO</name>
<evidence type="ECO:0000256" key="1">
    <source>
        <dbReference type="SAM" id="Phobius"/>
    </source>
</evidence>
<dbReference type="RefSeq" id="WP_284255536.1">
    <property type="nucleotide sequence ID" value="NZ_BAAAQO010000004.1"/>
</dbReference>
<feature type="transmembrane region" description="Helical" evidence="1">
    <location>
        <begin position="87"/>
        <end position="110"/>
    </location>
</feature>
<feature type="transmembrane region" description="Helical" evidence="1">
    <location>
        <begin position="130"/>
        <end position="147"/>
    </location>
</feature>
<keyword evidence="1" id="KW-0472">Membrane</keyword>
<protein>
    <recommendedName>
        <fullName evidence="2">DUF4232 domain-containing protein</fullName>
    </recommendedName>
</protein>
<evidence type="ECO:0000259" key="2">
    <source>
        <dbReference type="Pfam" id="PF14016"/>
    </source>
</evidence>